<comment type="caution">
    <text evidence="5">The sequence shown here is derived from an EMBL/GenBank/DDBJ whole genome shotgun (WGS) entry which is preliminary data.</text>
</comment>
<evidence type="ECO:0000313" key="6">
    <source>
        <dbReference type="Proteomes" id="UP000186817"/>
    </source>
</evidence>
<dbReference type="PROSITE" id="PS50297">
    <property type="entry name" value="ANK_REP_REGION"/>
    <property type="match status" value="2"/>
</dbReference>
<feature type="compositionally biased region" description="Basic and acidic residues" evidence="4">
    <location>
        <begin position="1104"/>
        <end position="1116"/>
    </location>
</feature>
<sequence>MGFGLEAEGQTDADDIEEKMRKEELQFEDALEAVSPEGFEDLMYEMAAAVDLLETGCFCNLTIANGTKVTLVGVNHASTAAAQWAAKVVRDVQPSALILELCTERLGVLIRGNGHRETKAKDWMNPDEPEATRRQHRHYADETRKAFRAFMNSPEPGGRQKLLVLADIKASIVEGAGIESMLCRRDANLASNIRSTALLGHKNIVAVLGANHLRGVEEELEREQEAFAECGLFLSQEAGKKLQERQKKLRKAVPPKKWRKRKELPESSRDKMTVRLRSFINAEKILNSLGRRVKSHQGDSSQVRRILRRVDHGFMLAKVHTRDSSSRTALHHAAMHGHAEVCELLLECRADIHAQEGAGDTALALACLHGQSSVARCLLRRGAHPEQVNQKGRSAFHFACCGTPKFALKLLRSSRDFATQKDADGRNPLYYALGSTCDDVRVKVLAKLLDVRCSPVQADACGRSALNYALWGNEPPAVVKMLMQREDREKARRLQAAGSTRVGSEEASLPGSCNADHEDMARVVPDPTACTSTFLKDEGSCTRSVQTEFHGLEEETAWLCTVTANLEDSTEHLKSVEVDGAGACAAKTELSEVNENRPGLEEVACPLPANMVKVRIRMKDEGACARSVKTEQCGLEEKVTCLCTAKATLHETNEHHKSEETELSEADEKYRSLEDEVAALRSAQAELRQVSDRYHKLEESFQMIAGLRAATAANSELLEAKARAWCVGRGVPRSPFYVAWLAAFQPFREDAELLCEDMSRPTMQKPRCVAEDQALREAGLFVDLCPAPTTSPGAKEADPPPVKTAESTEARDQGQEPKEEVLACLFAEISKLRRENEELKQNAAAKDIPPLPHQPMDATNSCQREESPVAPPLPSQEPSAAPPPPSEEPPATPPRPPEEPPASPPCVSEEPPPSPLPLCEESAASPPPPSEEPPLPPPSDPAQALEAASVAGHRQAEEGERRESEPNVGPAEVDDPEPSDLPSAVDQPSDTKDKEDEKGGSGSASAAGDGMEEVPEELPLGDSQEAVRGPSQAADLEEKVKEEDAIALRLSASEGPAASPPSSCEAASLPPPSEEPPLPPPADPPQDNKEARHLRVAIAQTSHTNDKEAKLTERNVETQGSPLAAPAAASQVLPPGKEAEMTARVPAVPTAAEYDLRDRQALARFLVDANIRLVRTEFLQKLHEAKERLPRRQEAESYHLADLVTHDEVLEWASRDESEVSLIVSVSHCWEAHEHPDPWGYQLQRIVLALEEFWQERPRESRATSSVEDGEASPEGQGVLPKRPKPWVFLDYMSLFQFVRNSDEEQSYQRAVQGIHTMYAHEHTRTLRIARLTPAEWKHENAKRLTVYFEPEKCVKEVAVTDLSLNGVPFLKRGWCCSETQWSASRAASNRSWEVDSAEADPAGELPMTPEAFEAQVKEGGLLFSHEEDAKLVKQLQLEVFRHKAKSIRELRLSSLGEREVETAMETLQHYTGLQTLEITNCKLPVQLPDMLKAIMQTQIVALSLDHSGMDDRSARALAEALEQNKALKSLSLGKNNIKDGVRELVKAMEVNQELTKLDISENDIGPSALAFFKNAKGRKREVIHRDVAFFMDAEEAGDAEYQKADSLSLLLTSCDVIPAIGKLQQLTSLSLDMKARAIQDAGCIALAEALAQLRQLQSVTLNLRSNEIGDEGCRGLAEVLRHAPRLTTMNLHLDNNQINNTGCLVWAVNLREMQQLTSMRVSFRGNPEISGEAWAVWLEAVGNLRRLRNVTLVSLRRRTIEASPKALKGVVGHLRELYLASASRHHKAGASVCSTLAGALSQLQQLRSLGLDVADNFVDDLGCTALADALGKLQWLTTISLDMSCNCIRDAGFSALSLALRRLRQLKHVTLNLRSNCMGDAGCRDLAKVLGQLPELSSLSLDIGFNTWRKDIALTTWTQTLSQLRNLAFLGLSLEKRSKSRHLLLQRELGKNRWAALYTAFGLALGKLQRVEILHLSLRGAIGSAVGCTGLVKALGSLAQLQKLRSLSLDLERDCLTGQGCDALAKTLGQLQHLTCLSLAVAENKIEASGCFALATGLGQLKERGRARLPEGCILPDARARSRLRLAVGGALRPKAMQTPEQSP</sequence>
<keyword evidence="1" id="KW-0677">Repeat</keyword>
<feature type="compositionally biased region" description="Basic and acidic residues" evidence="4">
    <location>
        <begin position="1036"/>
        <end position="1046"/>
    </location>
</feature>
<dbReference type="Gene3D" id="3.80.10.10">
    <property type="entry name" value="Ribonuclease Inhibitor"/>
    <property type="match status" value="4"/>
</dbReference>
<feature type="compositionally biased region" description="Basic and acidic residues" evidence="4">
    <location>
        <begin position="954"/>
        <end position="965"/>
    </location>
</feature>
<evidence type="ECO:0000256" key="3">
    <source>
        <dbReference type="SAM" id="Coils"/>
    </source>
</evidence>
<organism evidence="5 6">
    <name type="scientific">Symbiodinium microadriaticum</name>
    <name type="common">Dinoflagellate</name>
    <name type="synonym">Zooxanthella microadriatica</name>
    <dbReference type="NCBI Taxonomy" id="2951"/>
    <lineage>
        <taxon>Eukaryota</taxon>
        <taxon>Sar</taxon>
        <taxon>Alveolata</taxon>
        <taxon>Dinophyceae</taxon>
        <taxon>Suessiales</taxon>
        <taxon>Symbiodiniaceae</taxon>
        <taxon>Symbiodinium</taxon>
    </lineage>
</organism>
<dbReference type="SMART" id="SM00368">
    <property type="entry name" value="LRR_RI"/>
    <property type="match status" value="9"/>
</dbReference>
<feature type="coiled-coil region" evidence="3">
    <location>
        <begin position="649"/>
        <end position="700"/>
    </location>
</feature>
<dbReference type="OrthoDB" id="435860at2759"/>
<dbReference type="PROSITE" id="PS50088">
    <property type="entry name" value="ANK_REPEAT"/>
    <property type="match status" value="2"/>
</dbReference>
<dbReference type="SMART" id="SM00248">
    <property type="entry name" value="ANK"/>
    <property type="match status" value="5"/>
</dbReference>
<dbReference type="SUPFAM" id="SSF48403">
    <property type="entry name" value="Ankyrin repeat"/>
    <property type="match status" value="1"/>
</dbReference>
<feature type="compositionally biased region" description="Pro residues" evidence="4">
    <location>
        <begin position="925"/>
        <end position="940"/>
    </location>
</feature>
<dbReference type="SUPFAM" id="SSF52047">
    <property type="entry name" value="RNI-like"/>
    <property type="match status" value="2"/>
</dbReference>
<feature type="region of interest" description="Disordered" evidence="4">
    <location>
        <begin position="1260"/>
        <end position="1279"/>
    </location>
</feature>
<dbReference type="Pfam" id="PF12796">
    <property type="entry name" value="Ank_2"/>
    <property type="match status" value="1"/>
</dbReference>
<dbReference type="Proteomes" id="UP000186817">
    <property type="component" value="Unassembled WGS sequence"/>
</dbReference>
<dbReference type="InterPro" id="IPR052201">
    <property type="entry name" value="LRR-containing_regulator"/>
</dbReference>
<dbReference type="InterPro" id="IPR036770">
    <property type="entry name" value="Ankyrin_rpt-contain_sf"/>
</dbReference>
<dbReference type="InterPro" id="IPR032675">
    <property type="entry name" value="LRR_dom_sf"/>
</dbReference>
<dbReference type="PANTHER" id="PTHR24111:SF0">
    <property type="entry name" value="LEUCINE-RICH REPEAT-CONTAINING PROTEIN"/>
    <property type="match status" value="1"/>
</dbReference>
<evidence type="ECO:0000256" key="1">
    <source>
        <dbReference type="ARBA" id="ARBA00022737"/>
    </source>
</evidence>
<evidence type="ECO:0000313" key="5">
    <source>
        <dbReference type="EMBL" id="OLP91294.1"/>
    </source>
</evidence>
<dbReference type="EMBL" id="LSRX01000672">
    <property type="protein sequence ID" value="OLP91294.1"/>
    <property type="molecule type" value="Genomic_DNA"/>
</dbReference>
<keyword evidence="2" id="KW-0040">ANK repeat</keyword>
<evidence type="ECO:0000256" key="2">
    <source>
        <dbReference type="PROSITE-ProRule" id="PRU00023"/>
    </source>
</evidence>
<dbReference type="Gene3D" id="1.25.40.20">
    <property type="entry name" value="Ankyrin repeat-containing domain"/>
    <property type="match status" value="1"/>
</dbReference>
<feature type="compositionally biased region" description="Pro residues" evidence="4">
    <location>
        <begin position="1069"/>
        <end position="1084"/>
    </location>
</feature>
<dbReference type="InterPro" id="IPR001611">
    <property type="entry name" value="Leu-rich_rpt"/>
</dbReference>
<feature type="region of interest" description="Disordered" evidence="4">
    <location>
        <begin position="838"/>
        <end position="1127"/>
    </location>
</feature>
<protein>
    <submittedName>
        <fullName evidence="5">Protein NLRC3</fullName>
    </submittedName>
</protein>
<feature type="region of interest" description="Disordered" evidence="4">
    <location>
        <begin position="786"/>
        <end position="818"/>
    </location>
</feature>
<dbReference type="Pfam" id="PF13516">
    <property type="entry name" value="LRR_6"/>
    <property type="match status" value="4"/>
</dbReference>
<feature type="compositionally biased region" description="Basic and acidic residues" evidence="4">
    <location>
        <begin position="989"/>
        <end position="999"/>
    </location>
</feature>
<name>A0A1Q9D7X8_SYMMI</name>
<reference evidence="5 6" key="1">
    <citation type="submission" date="2016-02" db="EMBL/GenBank/DDBJ databases">
        <title>Genome analysis of coral dinoflagellate symbionts highlights evolutionary adaptations to a symbiotic lifestyle.</title>
        <authorList>
            <person name="Aranda M."/>
            <person name="Li Y."/>
            <person name="Liew Y.J."/>
            <person name="Baumgarten S."/>
            <person name="Simakov O."/>
            <person name="Wilson M."/>
            <person name="Piel J."/>
            <person name="Ashoor H."/>
            <person name="Bougouffa S."/>
            <person name="Bajic V.B."/>
            <person name="Ryu T."/>
            <person name="Ravasi T."/>
            <person name="Bayer T."/>
            <person name="Micklem G."/>
            <person name="Kim H."/>
            <person name="Bhak J."/>
            <person name="Lajeunesse T.C."/>
            <person name="Voolstra C.R."/>
        </authorList>
    </citation>
    <scope>NUCLEOTIDE SEQUENCE [LARGE SCALE GENOMIC DNA]</scope>
    <source>
        <strain evidence="5 6">CCMP2467</strain>
    </source>
</reference>
<feature type="region of interest" description="Disordered" evidence="4">
    <location>
        <begin position="495"/>
        <end position="516"/>
    </location>
</feature>
<dbReference type="PANTHER" id="PTHR24111">
    <property type="entry name" value="LEUCINE-RICH REPEAT-CONTAINING PROTEIN 34"/>
    <property type="match status" value="1"/>
</dbReference>
<feature type="compositionally biased region" description="Pro residues" evidence="4">
    <location>
        <begin position="869"/>
        <end position="916"/>
    </location>
</feature>
<proteinExistence type="predicted"/>
<keyword evidence="3" id="KW-0175">Coiled coil</keyword>
<gene>
    <name evidence="5" type="primary">NLRC3</name>
    <name evidence="5" type="ORF">AK812_SmicGene27025</name>
</gene>
<accession>A0A1Q9D7X8</accession>
<feature type="compositionally biased region" description="Low complexity" evidence="4">
    <location>
        <begin position="1050"/>
        <end position="1068"/>
    </location>
</feature>
<dbReference type="InterPro" id="IPR002110">
    <property type="entry name" value="Ankyrin_rpt"/>
</dbReference>
<keyword evidence="6" id="KW-1185">Reference proteome</keyword>
<evidence type="ECO:0000256" key="4">
    <source>
        <dbReference type="SAM" id="MobiDB-lite"/>
    </source>
</evidence>
<feature type="repeat" description="ANK" evidence="2">
    <location>
        <begin position="325"/>
        <end position="357"/>
    </location>
</feature>
<feature type="repeat" description="ANK" evidence="2">
    <location>
        <begin position="358"/>
        <end position="390"/>
    </location>
</feature>
<feature type="compositionally biased region" description="Basic and acidic residues" evidence="4">
    <location>
        <begin position="806"/>
        <end position="818"/>
    </location>
</feature>